<feature type="signal peptide" evidence="1">
    <location>
        <begin position="1"/>
        <end position="26"/>
    </location>
</feature>
<evidence type="ECO:0000313" key="2">
    <source>
        <dbReference type="Proteomes" id="UP000835206"/>
    </source>
</evidence>
<dbReference type="CDD" id="cd23992">
    <property type="entry name" value="PBP_GOBP"/>
    <property type="match status" value="1"/>
</dbReference>
<dbReference type="RefSeq" id="XP_003399482.1">
    <property type="nucleotide sequence ID" value="XM_003399434.4"/>
</dbReference>
<proteinExistence type="predicted"/>
<evidence type="ECO:0000256" key="1">
    <source>
        <dbReference type="SAM" id="SignalP"/>
    </source>
</evidence>
<dbReference type="CTD" id="118449601"/>
<dbReference type="SUPFAM" id="SSF47565">
    <property type="entry name" value="Insect pheromone/odorant-binding proteins"/>
    <property type="match status" value="1"/>
</dbReference>
<dbReference type="GO" id="GO:0005549">
    <property type="term" value="F:odorant binding"/>
    <property type="evidence" value="ECO:0007669"/>
    <property type="project" value="InterPro"/>
</dbReference>
<keyword evidence="2" id="KW-1185">Reference proteome</keyword>
<keyword evidence="1" id="KW-0732">Signal</keyword>
<accession>A0A9B0BZR9</accession>
<name>A0A9B0BZR9_BOMTE</name>
<dbReference type="Proteomes" id="UP000835206">
    <property type="component" value="Chromosome 12"/>
</dbReference>
<reference evidence="3" key="1">
    <citation type="submission" date="2025-08" db="UniProtKB">
        <authorList>
            <consortium name="RefSeq"/>
        </authorList>
    </citation>
    <scope>IDENTIFICATION</scope>
</reference>
<dbReference type="Pfam" id="PF01395">
    <property type="entry name" value="PBP_GOBP"/>
    <property type="match status" value="1"/>
</dbReference>
<protein>
    <submittedName>
        <fullName evidence="3">Uncharacterized protein LOC100646193</fullName>
    </submittedName>
</protein>
<dbReference type="AlphaFoldDB" id="A0A9B0BZR9"/>
<dbReference type="GeneID" id="100646193"/>
<dbReference type="Gene3D" id="1.10.238.20">
    <property type="entry name" value="Pheromone/general odorant binding protein domain"/>
    <property type="match status" value="1"/>
</dbReference>
<dbReference type="InterPro" id="IPR036728">
    <property type="entry name" value="PBP_GOBP_sf"/>
</dbReference>
<dbReference type="InterPro" id="IPR006170">
    <property type="entry name" value="PBP/GOBP"/>
</dbReference>
<gene>
    <name evidence="3" type="primary">LOC100646193</name>
</gene>
<evidence type="ECO:0000313" key="3">
    <source>
        <dbReference type="RefSeq" id="XP_003399482.1"/>
    </source>
</evidence>
<feature type="chain" id="PRO_5038779809" evidence="1">
    <location>
        <begin position="27"/>
        <end position="152"/>
    </location>
</feature>
<organism evidence="2 3">
    <name type="scientific">Bombus terrestris</name>
    <name type="common">Buff-tailed bumblebee</name>
    <name type="synonym">Apis terrestris</name>
    <dbReference type="NCBI Taxonomy" id="30195"/>
    <lineage>
        <taxon>Eukaryota</taxon>
        <taxon>Metazoa</taxon>
        <taxon>Ecdysozoa</taxon>
        <taxon>Arthropoda</taxon>
        <taxon>Hexapoda</taxon>
        <taxon>Insecta</taxon>
        <taxon>Pterygota</taxon>
        <taxon>Neoptera</taxon>
        <taxon>Endopterygota</taxon>
        <taxon>Hymenoptera</taxon>
        <taxon>Apocrita</taxon>
        <taxon>Aculeata</taxon>
        <taxon>Apoidea</taxon>
        <taxon>Anthophila</taxon>
        <taxon>Apidae</taxon>
        <taxon>Bombus</taxon>
        <taxon>Bombus</taxon>
    </lineage>
</organism>
<dbReference type="OrthoDB" id="7616805at2759"/>
<sequence>MKNSAFLASFILYWGLFSQNVIVLHAERPPFPPEIIHDCMDRENITTKELMILDSLPIETIKLLGSNREDFRNIGCFLACAFQQHGDMLGYTMNLQTMMGRMHGMHHGHMDANPSFANVLQTCSDSVGGTDDECEAALTFHVCLMEAFHNRS</sequence>
<dbReference type="KEGG" id="bter:100646193"/>